<evidence type="ECO:0008006" key="9">
    <source>
        <dbReference type="Google" id="ProtNLM"/>
    </source>
</evidence>
<dbReference type="InterPro" id="IPR002797">
    <property type="entry name" value="Polysacc_synth"/>
</dbReference>
<dbReference type="Pfam" id="PF01943">
    <property type="entry name" value="Polysacc_synt"/>
    <property type="match status" value="1"/>
</dbReference>
<evidence type="ECO:0000313" key="8">
    <source>
        <dbReference type="Proteomes" id="UP000030786"/>
    </source>
</evidence>
<keyword evidence="4 6" id="KW-1133">Transmembrane helix</keyword>
<evidence type="ECO:0000313" key="7">
    <source>
        <dbReference type="EMBL" id="AIZ40710.1"/>
    </source>
</evidence>
<organism evidence="7 8">
    <name type="scientific">Cellulophaga baltica 18</name>
    <dbReference type="NCBI Taxonomy" id="1348584"/>
    <lineage>
        <taxon>Bacteria</taxon>
        <taxon>Pseudomonadati</taxon>
        <taxon>Bacteroidota</taxon>
        <taxon>Flavobacteriia</taxon>
        <taxon>Flavobacteriales</taxon>
        <taxon>Flavobacteriaceae</taxon>
        <taxon>Cellulophaga</taxon>
    </lineage>
</organism>
<reference evidence="7 8" key="1">
    <citation type="journal article" date="2014" name="Environ. Microbiol.">
        <title>Contrasting genomic patterns and infection strategies of two co-existing Bacteroidetes podovirus genera.</title>
        <authorList>
            <person name="Holmfeldt K."/>
            <person name="Howard-Varona C."/>
            <person name="Solonenko N."/>
            <person name="Sullivan M.B."/>
        </authorList>
    </citation>
    <scope>NUCLEOTIDE SEQUENCE [LARGE SCALE GENOMIC DNA]</scope>
    <source>
        <strain evidence="7 8">18</strain>
    </source>
</reference>
<gene>
    <name evidence="7" type="ORF">M666_03430</name>
</gene>
<dbReference type="Proteomes" id="UP000030786">
    <property type="component" value="Chromosome"/>
</dbReference>
<dbReference type="PANTHER" id="PTHR30250">
    <property type="entry name" value="PST FAMILY PREDICTED COLANIC ACID TRANSPORTER"/>
    <property type="match status" value="1"/>
</dbReference>
<feature type="transmembrane region" description="Helical" evidence="6">
    <location>
        <begin position="137"/>
        <end position="161"/>
    </location>
</feature>
<dbReference type="CDD" id="cd12082">
    <property type="entry name" value="MATE_like"/>
    <property type="match status" value="1"/>
</dbReference>
<evidence type="ECO:0000256" key="2">
    <source>
        <dbReference type="ARBA" id="ARBA00022475"/>
    </source>
</evidence>
<evidence type="ECO:0000256" key="5">
    <source>
        <dbReference type="ARBA" id="ARBA00023136"/>
    </source>
</evidence>
<keyword evidence="2" id="KW-1003">Cell membrane</keyword>
<dbReference type="PANTHER" id="PTHR30250:SF11">
    <property type="entry name" value="O-ANTIGEN TRANSPORTER-RELATED"/>
    <property type="match status" value="1"/>
</dbReference>
<dbReference type="GeneID" id="78059784"/>
<dbReference type="AlphaFoldDB" id="A0AAU8RSW4"/>
<name>A0AAU8RSW4_9FLAO</name>
<sequence>MNNLKKYLSLKSDRTKNIVKHIGWSSFYKIGSVLINFLLVPLTINYLDKESYGIWLTLSSFISWFSFFDIGLGNGLRNKFTEAKAKGKYRLAKIYISNAYYTISAIAIGLITIFVIINNFVNWSTLFNTNSSLRHDLQILMPLIIGFFGIQLVLKLITTIYTADQQHSAQGKIDFFTKFISIIAIWLLLKTSESSLLLFGIIFSFLPVLILFIFNIIAFTGRYKAYKPDLGLWKRKYVSDIMNVGFNFFIIQIAVIILFTTDNLIITKLFGPAEVVPYTIAYKYYTLIIMAYSIIIAPYWSSFSDAYAKKEYNWIKKSVQNIQRIWLIIPFLLGIMLLISNWFFKLWVGDTVKISHTLSVSMIVYVLFMTYQMIYVQFINGIGKIKLQLIISIISILINIPLSIFLSKFLKLGLSGVILATSFSLLISVILWPIQYKKLINGTAKGIWNK</sequence>
<feature type="transmembrane region" description="Helical" evidence="6">
    <location>
        <begin position="195"/>
        <end position="220"/>
    </location>
</feature>
<dbReference type="KEGG" id="cbat:M666_03430"/>
<dbReference type="EMBL" id="CP009976">
    <property type="protein sequence ID" value="AIZ40710.1"/>
    <property type="molecule type" value="Genomic_DNA"/>
</dbReference>
<feature type="transmembrane region" description="Helical" evidence="6">
    <location>
        <begin position="387"/>
        <end position="406"/>
    </location>
</feature>
<feature type="transmembrane region" description="Helical" evidence="6">
    <location>
        <begin position="52"/>
        <end position="73"/>
    </location>
</feature>
<proteinExistence type="predicted"/>
<feature type="transmembrane region" description="Helical" evidence="6">
    <location>
        <begin position="280"/>
        <end position="300"/>
    </location>
</feature>
<feature type="transmembrane region" description="Helical" evidence="6">
    <location>
        <begin position="356"/>
        <end position="375"/>
    </location>
</feature>
<dbReference type="GO" id="GO:0005886">
    <property type="term" value="C:plasma membrane"/>
    <property type="evidence" value="ECO:0007669"/>
    <property type="project" value="UniProtKB-SubCell"/>
</dbReference>
<keyword evidence="5 6" id="KW-0472">Membrane</keyword>
<feature type="transmembrane region" description="Helical" evidence="6">
    <location>
        <begin position="412"/>
        <end position="432"/>
    </location>
</feature>
<accession>A0AAU8RSW4</accession>
<comment type="subcellular location">
    <subcellularLocation>
        <location evidence="1">Cell membrane</location>
        <topology evidence="1">Multi-pass membrane protein</topology>
    </subcellularLocation>
</comment>
<feature type="transmembrane region" description="Helical" evidence="6">
    <location>
        <begin position="325"/>
        <end position="344"/>
    </location>
</feature>
<evidence type="ECO:0000256" key="3">
    <source>
        <dbReference type="ARBA" id="ARBA00022692"/>
    </source>
</evidence>
<dbReference type="RefSeq" id="WP_029445084.1">
    <property type="nucleotide sequence ID" value="NZ_CP009976.1"/>
</dbReference>
<protein>
    <recommendedName>
        <fullName evidence="9">Polysaccharide biosynthesis protein</fullName>
    </recommendedName>
</protein>
<feature type="transmembrane region" description="Helical" evidence="6">
    <location>
        <begin position="173"/>
        <end position="189"/>
    </location>
</feature>
<feature type="transmembrane region" description="Helical" evidence="6">
    <location>
        <begin position="21"/>
        <end position="40"/>
    </location>
</feature>
<dbReference type="InterPro" id="IPR050833">
    <property type="entry name" value="Poly_Biosynth_Transport"/>
</dbReference>
<evidence type="ECO:0000256" key="4">
    <source>
        <dbReference type="ARBA" id="ARBA00022989"/>
    </source>
</evidence>
<keyword evidence="3 6" id="KW-0812">Transmembrane</keyword>
<feature type="transmembrane region" description="Helical" evidence="6">
    <location>
        <begin position="241"/>
        <end position="260"/>
    </location>
</feature>
<evidence type="ECO:0000256" key="1">
    <source>
        <dbReference type="ARBA" id="ARBA00004651"/>
    </source>
</evidence>
<evidence type="ECO:0000256" key="6">
    <source>
        <dbReference type="SAM" id="Phobius"/>
    </source>
</evidence>
<feature type="transmembrane region" description="Helical" evidence="6">
    <location>
        <begin position="94"/>
        <end position="117"/>
    </location>
</feature>